<dbReference type="EMBL" id="JBEPEK010000150">
    <property type="protein sequence ID" value="MER7182014.1"/>
    <property type="molecule type" value="Genomic_DNA"/>
</dbReference>
<evidence type="ECO:0000313" key="1">
    <source>
        <dbReference type="EMBL" id="MER7182014.1"/>
    </source>
</evidence>
<dbReference type="Proteomes" id="UP001474181">
    <property type="component" value="Unassembled WGS sequence"/>
</dbReference>
<sequence length="40" mass="4208">MTARPFLPSNVVVVAPETRTLWPPTTASSLLPPTKDAASS</sequence>
<organism evidence="1 2">
    <name type="scientific">Streptomyces hyaluromycini</name>
    <dbReference type="NCBI Taxonomy" id="1377993"/>
    <lineage>
        <taxon>Bacteria</taxon>
        <taxon>Bacillati</taxon>
        <taxon>Actinomycetota</taxon>
        <taxon>Actinomycetes</taxon>
        <taxon>Kitasatosporales</taxon>
        <taxon>Streptomycetaceae</taxon>
        <taxon>Streptomyces</taxon>
    </lineage>
</organism>
<gene>
    <name evidence="1" type="ORF">ABT404_21425</name>
</gene>
<dbReference type="RefSeq" id="WP_350783131.1">
    <property type="nucleotide sequence ID" value="NZ_JBEPEK010000150.1"/>
</dbReference>
<accession>A0ABV1WZ11</accession>
<reference evidence="1 2" key="1">
    <citation type="submission" date="2024-06" db="EMBL/GenBank/DDBJ databases">
        <title>The Natural Products Discovery Center: Release of the First 8490 Sequenced Strains for Exploring Actinobacteria Biosynthetic Diversity.</title>
        <authorList>
            <person name="Kalkreuter E."/>
            <person name="Kautsar S.A."/>
            <person name="Yang D."/>
            <person name="Bader C.D."/>
            <person name="Teijaro C.N."/>
            <person name="Fluegel L."/>
            <person name="Davis C.M."/>
            <person name="Simpson J.R."/>
            <person name="Lauterbach L."/>
            <person name="Steele A.D."/>
            <person name="Gui C."/>
            <person name="Meng S."/>
            <person name="Li G."/>
            <person name="Viehrig K."/>
            <person name="Ye F."/>
            <person name="Su P."/>
            <person name="Kiefer A.F."/>
            <person name="Nichols A."/>
            <person name="Cepeda A.J."/>
            <person name="Yan W."/>
            <person name="Fan B."/>
            <person name="Jiang Y."/>
            <person name="Adhikari A."/>
            <person name="Zheng C.-J."/>
            <person name="Schuster L."/>
            <person name="Cowan T.M."/>
            <person name="Smanski M.J."/>
            <person name="Chevrette M.G."/>
            <person name="De Carvalho L.P.S."/>
            <person name="Shen B."/>
        </authorList>
    </citation>
    <scope>NUCLEOTIDE SEQUENCE [LARGE SCALE GENOMIC DNA]</scope>
    <source>
        <strain evidence="1 2">NPDC000234</strain>
    </source>
</reference>
<protein>
    <submittedName>
        <fullName evidence="1">Uncharacterized protein</fullName>
    </submittedName>
</protein>
<keyword evidence="2" id="KW-1185">Reference proteome</keyword>
<comment type="caution">
    <text evidence="1">The sequence shown here is derived from an EMBL/GenBank/DDBJ whole genome shotgun (WGS) entry which is preliminary data.</text>
</comment>
<name>A0ABV1WZ11_9ACTN</name>
<proteinExistence type="predicted"/>
<evidence type="ECO:0000313" key="2">
    <source>
        <dbReference type="Proteomes" id="UP001474181"/>
    </source>
</evidence>